<dbReference type="AlphaFoldDB" id="A0A1M6D4P2"/>
<dbReference type="OrthoDB" id="9785638at2"/>
<organism evidence="4 5">
    <name type="scientific">Wenxinia saemankumensis</name>
    <dbReference type="NCBI Taxonomy" id="1447782"/>
    <lineage>
        <taxon>Bacteria</taxon>
        <taxon>Pseudomonadati</taxon>
        <taxon>Pseudomonadota</taxon>
        <taxon>Alphaproteobacteria</taxon>
        <taxon>Rhodobacterales</taxon>
        <taxon>Roseobacteraceae</taxon>
        <taxon>Wenxinia</taxon>
    </lineage>
</organism>
<evidence type="ECO:0000256" key="3">
    <source>
        <dbReference type="RuleBase" id="RU368077"/>
    </source>
</evidence>
<dbReference type="PANTHER" id="PTHR43316">
    <property type="entry name" value="HYDROLASE, HALOACID DELAHOGENASE-RELATED"/>
    <property type="match status" value="1"/>
</dbReference>
<dbReference type="SUPFAM" id="SSF56784">
    <property type="entry name" value="HAD-like"/>
    <property type="match status" value="1"/>
</dbReference>
<dbReference type="EMBL" id="FQYO01000002">
    <property type="protein sequence ID" value="SHI68064.1"/>
    <property type="molecule type" value="Genomic_DNA"/>
</dbReference>
<dbReference type="NCBIfam" id="TIGR01428">
    <property type="entry name" value="HAD_type_II"/>
    <property type="match status" value="1"/>
</dbReference>
<dbReference type="InterPro" id="IPR036412">
    <property type="entry name" value="HAD-like_sf"/>
</dbReference>
<dbReference type="Gene3D" id="1.10.150.240">
    <property type="entry name" value="Putative phosphatase, domain 2"/>
    <property type="match status" value="1"/>
</dbReference>
<dbReference type="InterPro" id="IPR023214">
    <property type="entry name" value="HAD_sf"/>
</dbReference>
<comment type="catalytic activity">
    <reaction evidence="3">
        <text>an (S)-2-haloacid + H2O = a (2R)-2-hydroxycarboxylate + a halide anion + H(+)</text>
        <dbReference type="Rhea" id="RHEA:11192"/>
        <dbReference type="ChEBI" id="CHEBI:15377"/>
        <dbReference type="ChEBI" id="CHEBI:15378"/>
        <dbReference type="ChEBI" id="CHEBI:16042"/>
        <dbReference type="ChEBI" id="CHEBI:58314"/>
        <dbReference type="ChEBI" id="CHEBI:137405"/>
        <dbReference type="EC" id="3.8.1.2"/>
    </reaction>
</comment>
<dbReference type="InterPro" id="IPR023198">
    <property type="entry name" value="PGP-like_dom2"/>
</dbReference>
<dbReference type="EC" id="3.8.1.2" evidence="3"/>
<sequence>MEELTRGYLFDVFGTLVDWRSGIADEAARVFADRGIDADPHAFADHWRSLYDPAMAAVRDGARGFVPLDVLHAEMLEDTLDRFGIGGAFDGSARAALVRAWERLPPWPDVGEGLAVLGRHALLAPCSNGSIALISRLSRFAQFRWDAILGAEIARDYKPKAEVYRASCRALGVPPERVTMVAAHNGDLAAARAAGLRTAFVARPAEHGPGQRTDLAPEAEWDVVADRLADVAGTI</sequence>
<gene>
    <name evidence="4" type="ORF">SAMN05444417_1513</name>
</gene>
<name>A0A1M6D4P2_9RHOB</name>
<dbReference type="Pfam" id="PF00702">
    <property type="entry name" value="Hydrolase"/>
    <property type="match status" value="1"/>
</dbReference>
<dbReference type="NCBIfam" id="TIGR01493">
    <property type="entry name" value="HAD-SF-IA-v2"/>
    <property type="match status" value="1"/>
</dbReference>
<protein>
    <recommendedName>
        <fullName evidence="3">(S)-2-haloacid dehalogenase</fullName>
        <ecNumber evidence="3">3.8.1.2</ecNumber>
    </recommendedName>
    <alternativeName>
        <fullName evidence="3">2-haloalkanoic acid dehalogenase</fullName>
    </alternativeName>
    <alternativeName>
        <fullName evidence="3">Halocarboxylic acid halidohydrolase</fullName>
    </alternativeName>
    <alternativeName>
        <fullName evidence="3">L-2-haloacid dehalogenase</fullName>
    </alternativeName>
</protein>
<dbReference type="InterPro" id="IPR006439">
    <property type="entry name" value="HAD-SF_hydro_IA"/>
</dbReference>
<keyword evidence="5" id="KW-1185">Reference proteome</keyword>
<comment type="similarity">
    <text evidence="1 3">Belongs to the HAD-like hydrolase superfamily. S-2-haloalkanoic acid dehalogenase family.</text>
</comment>
<dbReference type="Gene3D" id="3.40.50.1000">
    <property type="entry name" value="HAD superfamily/HAD-like"/>
    <property type="match status" value="1"/>
</dbReference>
<proteinExistence type="inferred from homology"/>
<comment type="function">
    <text evidence="3">Catalyzes the hydrolytic dehalogenation of small (S)-2-haloalkanoic acids to yield the corresponding (R)-2-hydroxyalkanoic acids.</text>
</comment>
<dbReference type="InterPro" id="IPR006328">
    <property type="entry name" value="2-HAD"/>
</dbReference>
<dbReference type="STRING" id="1447782.SAMN05444417_1513"/>
<evidence type="ECO:0000256" key="2">
    <source>
        <dbReference type="ARBA" id="ARBA00022801"/>
    </source>
</evidence>
<evidence type="ECO:0000256" key="1">
    <source>
        <dbReference type="ARBA" id="ARBA00008106"/>
    </source>
</evidence>
<dbReference type="PANTHER" id="PTHR43316:SF3">
    <property type="entry name" value="HALOACID DEHALOGENASE, TYPE II (AFU_ORTHOLOGUE AFUA_2G07750)-RELATED"/>
    <property type="match status" value="1"/>
</dbReference>
<evidence type="ECO:0000313" key="4">
    <source>
        <dbReference type="EMBL" id="SHI68064.1"/>
    </source>
</evidence>
<dbReference type="PRINTS" id="PR00413">
    <property type="entry name" value="HADHALOGNASE"/>
</dbReference>
<keyword evidence="2 3" id="KW-0378">Hydrolase</keyword>
<evidence type="ECO:0000313" key="5">
    <source>
        <dbReference type="Proteomes" id="UP000184292"/>
    </source>
</evidence>
<dbReference type="InterPro" id="IPR051540">
    <property type="entry name" value="S-2-haloacid_dehalogenase"/>
</dbReference>
<dbReference type="GO" id="GO:0018784">
    <property type="term" value="F:(S)-2-haloacid dehalogenase activity"/>
    <property type="evidence" value="ECO:0007669"/>
    <property type="project" value="UniProtKB-UniRule"/>
</dbReference>
<dbReference type="RefSeq" id="WP_073327553.1">
    <property type="nucleotide sequence ID" value="NZ_FQYO01000002.1"/>
</dbReference>
<accession>A0A1M6D4P2</accession>
<dbReference type="Proteomes" id="UP000184292">
    <property type="component" value="Unassembled WGS sequence"/>
</dbReference>
<reference evidence="4 5" key="1">
    <citation type="submission" date="2016-11" db="EMBL/GenBank/DDBJ databases">
        <authorList>
            <person name="Jaros S."/>
            <person name="Januszkiewicz K."/>
            <person name="Wedrychowicz H."/>
        </authorList>
    </citation>
    <scope>NUCLEOTIDE SEQUENCE [LARGE SCALE GENOMIC DNA]</scope>
    <source>
        <strain evidence="4 5">DSM 100565</strain>
    </source>
</reference>